<organism evidence="2 3">
    <name type="scientific">Pradoshia eiseniae</name>
    <dbReference type="NCBI Taxonomy" id="2064768"/>
    <lineage>
        <taxon>Bacteria</taxon>
        <taxon>Bacillati</taxon>
        <taxon>Bacillota</taxon>
        <taxon>Bacilli</taxon>
        <taxon>Bacillales</taxon>
        <taxon>Bacillaceae</taxon>
        <taxon>Pradoshia</taxon>
    </lineage>
</organism>
<proteinExistence type="predicted"/>
<dbReference type="Proteomes" id="UP000239663">
    <property type="component" value="Unassembled WGS sequence"/>
</dbReference>
<name>A0A2S7MV89_9BACI</name>
<dbReference type="AlphaFoldDB" id="A0A2S7MV89"/>
<evidence type="ECO:0000313" key="2">
    <source>
        <dbReference type="EMBL" id="PQD93704.1"/>
    </source>
</evidence>
<evidence type="ECO:0000256" key="1">
    <source>
        <dbReference type="SAM" id="Phobius"/>
    </source>
</evidence>
<feature type="transmembrane region" description="Helical" evidence="1">
    <location>
        <begin position="7"/>
        <end position="26"/>
    </location>
</feature>
<keyword evidence="1" id="KW-0472">Membrane</keyword>
<dbReference type="EMBL" id="PKOZ01000026">
    <property type="protein sequence ID" value="PQD93704.1"/>
    <property type="molecule type" value="Genomic_DNA"/>
</dbReference>
<comment type="caution">
    <text evidence="2">The sequence shown here is derived from an EMBL/GenBank/DDBJ whole genome shotgun (WGS) entry which is preliminary data.</text>
</comment>
<protein>
    <submittedName>
        <fullName evidence="2">Uncharacterized protein</fullName>
    </submittedName>
</protein>
<gene>
    <name evidence="2" type="ORF">CYL18_18415</name>
</gene>
<keyword evidence="1" id="KW-0812">Transmembrane</keyword>
<dbReference type="RefSeq" id="WP_104850926.1">
    <property type="nucleotide sequence ID" value="NZ_PKOZ01000026.1"/>
</dbReference>
<evidence type="ECO:0000313" key="3">
    <source>
        <dbReference type="Proteomes" id="UP000239663"/>
    </source>
</evidence>
<sequence>MKDLLGYFLIAQAIITGVIVHTVYAFSGNIMDIVFYAVTPDAEVEMRVGVPDFIWSLLIIVIGLGIFVIVKKK</sequence>
<keyword evidence="3" id="KW-1185">Reference proteome</keyword>
<feature type="transmembrane region" description="Helical" evidence="1">
    <location>
        <begin position="53"/>
        <end position="70"/>
    </location>
</feature>
<reference evidence="2 3" key="1">
    <citation type="submission" date="2017-12" db="EMBL/GenBank/DDBJ databases">
        <title>Taxonomic description and draft genome of Pradoshia cofamensis Gen. nov., sp. nov., a thermotolerant bacillale isolated from anterior gut of earthworm Eisenia fetida.</title>
        <authorList>
            <person name="Saha T."/>
            <person name="Chakraborty R."/>
        </authorList>
    </citation>
    <scope>NUCLEOTIDE SEQUENCE [LARGE SCALE GENOMIC DNA]</scope>
    <source>
        <strain evidence="2 3">EAG3</strain>
    </source>
</reference>
<dbReference type="OrthoDB" id="2936215at2"/>
<accession>A0A2S7MV89</accession>
<keyword evidence="1" id="KW-1133">Transmembrane helix</keyword>